<dbReference type="EMBL" id="JAAMOX010000001">
    <property type="protein sequence ID" value="NIH53656.1"/>
    <property type="molecule type" value="Genomic_DNA"/>
</dbReference>
<evidence type="ECO:0008006" key="4">
    <source>
        <dbReference type="Google" id="ProtNLM"/>
    </source>
</evidence>
<dbReference type="AlphaFoldDB" id="A0A7X5R139"/>
<feature type="signal peptide" evidence="1">
    <location>
        <begin position="1"/>
        <end position="26"/>
    </location>
</feature>
<gene>
    <name evidence="2" type="ORF">FHX76_001524</name>
</gene>
<dbReference type="Proteomes" id="UP000541033">
    <property type="component" value="Unassembled WGS sequence"/>
</dbReference>
<reference evidence="2 3" key="1">
    <citation type="submission" date="2020-02" db="EMBL/GenBank/DDBJ databases">
        <title>Sequencing the genomes of 1000 actinobacteria strains.</title>
        <authorList>
            <person name="Klenk H.-P."/>
        </authorList>
    </citation>
    <scope>NUCLEOTIDE SEQUENCE [LARGE SCALE GENOMIC DNA]</scope>
    <source>
        <strain evidence="2 3">DSM 27960</strain>
    </source>
</reference>
<evidence type="ECO:0000256" key="1">
    <source>
        <dbReference type="SAM" id="SignalP"/>
    </source>
</evidence>
<evidence type="ECO:0000313" key="3">
    <source>
        <dbReference type="Proteomes" id="UP000541033"/>
    </source>
</evidence>
<proteinExistence type="predicted"/>
<keyword evidence="1" id="KW-0732">Signal</keyword>
<comment type="caution">
    <text evidence="2">The sequence shown here is derived from an EMBL/GenBank/DDBJ whole genome shotgun (WGS) entry which is preliminary data.</text>
</comment>
<keyword evidence="3" id="KW-1185">Reference proteome</keyword>
<name>A0A7X5R139_9MICO</name>
<feature type="chain" id="PRO_5038819612" description="DUF3558 domain-containing protein" evidence="1">
    <location>
        <begin position="27"/>
        <end position="193"/>
    </location>
</feature>
<sequence>MSPTPPSRSLRWLGALATVLAASGCAAPLTPGPGPSAEVVPSPQPAEIFASLDCVGASKKVSGSARGAVPNNFDAVEAVWCEPVAPVDGFGLPRRTDDVVAETDFVIHRSADVDTLVELSRQPNDPCENPDQMTGQQPHFLPIYVTDASGSAAIIDWPMTSCSRQYSVDRAEIVEQTFGVQLPEEWDGGWSGS</sequence>
<evidence type="ECO:0000313" key="2">
    <source>
        <dbReference type="EMBL" id="NIH53656.1"/>
    </source>
</evidence>
<dbReference type="RefSeq" id="WP_167149451.1">
    <property type="nucleotide sequence ID" value="NZ_JAAMOX010000001.1"/>
</dbReference>
<organism evidence="2 3">
    <name type="scientific">Lysinibacter cavernae</name>
    <dbReference type="NCBI Taxonomy" id="1640652"/>
    <lineage>
        <taxon>Bacteria</taxon>
        <taxon>Bacillati</taxon>
        <taxon>Actinomycetota</taxon>
        <taxon>Actinomycetes</taxon>
        <taxon>Micrococcales</taxon>
        <taxon>Microbacteriaceae</taxon>
        <taxon>Lysinibacter</taxon>
    </lineage>
</organism>
<accession>A0A7X5R139</accession>
<protein>
    <recommendedName>
        <fullName evidence="4">DUF3558 domain-containing protein</fullName>
    </recommendedName>
</protein>